<evidence type="ECO:0000256" key="5">
    <source>
        <dbReference type="ARBA" id="ARBA00022989"/>
    </source>
</evidence>
<accession>A0A382BWU2</accession>
<evidence type="ECO:0000256" key="1">
    <source>
        <dbReference type="ARBA" id="ARBA00022475"/>
    </source>
</evidence>
<keyword evidence="5" id="KW-0472">Membrane</keyword>
<evidence type="ECO:0000259" key="7">
    <source>
        <dbReference type="Pfam" id="PF03799"/>
    </source>
</evidence>
<protein>
    <recommendedName>
        <fullName evidence="7">Cell division protein FtsQ/DivIB C-terminal domain-containing protein</fullName>
    </recommendedName>
</protein>
<dbReference type="InterPro" id="IPR026579">
    <property type="entry name" value="FtsQ"/>
</dbReference>
<evidence type="ECO:0000256" key="6">
    <source>
        <dbReference type="ARBA" id="ARBA00023306"/>
    </source>
</evidence>
<organism evidence="8">
    <name type="scientific">marine metagenome</name>
    <dbReference type="NCBI Taxonomy" id="408172"/>
    <lineage>
        <taxon>unclassified sequences</taxon>
        <taxon>metagenomes</taxon>
        <taxon>ecological metagenomes</taxon>
    </lineage>
</organism>
<keyword evidence="2" id="KW-0997">Cell inner membrane</keyword>
<reference evidence="8" key="1">
    <citation type="submission" date="2018-05" db="EMBL/GenBank/DDBJ databases">
        <authorList>
            <person name="Lanie J.A."/>
            <person name="Ng W.-L."/>
            <person name="Kazmierczak K.M."/>
            <person name="Andrzejewski T.M."/>
            <person name="Davidsen T.M."/>
            <person name="Wayne K.J."/>
            <person name="Tettelin H."/>
            <person name="Glass J.I."/>
            <person name="Rusch D."/>
            <person name="Podicherti R."/>
            <person name="Tsui H.-C.T."/>
            <person name="Winkler M.E."/>
        </authorList>
    </citation>
    <scope>NUCLEOTIDE SEQUENCE</scope>
</reference>
<evidence type="ECO:0000256" key="2">
    <source>
        <dbReference type="ARBA" id="ARBA00022519"/>
    </source>
</evidence>
<name>A0A382BWU2_9ZZZZ</name>
<keyword evidence="3" id="KW-0132">Cell division</keyword>
<proteinExistence type="predicted"/>
<evidence type="ECO:0000313" key="8">
    <source>
        <dbReference type="EMBL" id="SVB17533.1"/>
    </source>
</evidence>
<dbReference type="PROSITE" id="PS51257">
    <property type="entry name" value="PROKAR_LIPOPROTEIN"/>
    <property type="match status" value="1"/>
</dbReference>
<dbReference type="PANTHER" id="PTHR35851">
    <property type="entry name" value="CELL DIVISION PROTEIN FTSQ"/>
    <property type="match status" value="1"/>
</dbReference>
<keyword evidence="4" id="KW-0812">Transmembrane</keyword>
<sequence length="221" mass="25997">MKKLQGIPLIFLLFYGCSSSIEDIKFTLFFDHTAISNQEILMTKIPKLINEEKESFINLSPSYKKSWVYAFSAIKKWPNEVEVRVKEHQPLARWKDKGFLTHSGHIIFPEEPFIEMDLINLEGREDQSFVLLDNSRRIQSQLYRLGEILEEVELKQSGYFEAVTLSGMRLIFDQENFRDQLERLESFISFELVSGRNNYIQTVDFRYMNGISVLFSQKEEA</sequence>
<evidence type="ECO:0000256" key="4">
    <source>
        <dbReference type="ARBA" id="ARBA00022692"/>
    </source>
</evidence>
<keyword evidence="6" id="KW-0131">Cell cycle</keyword>
<keyword evidence="5" id="KW-1133">Transmembrane helix</keyword>
<keyword evidence="1" id="KW-1003">Cell membrane</keyword>
<dbReference type="Pfam" id="PF03799">
    <property type="entry name" value="FtsQ_DivIB_C"/>
    <property type="match status" value="1"/>
</dbReference>
<dbReference type="EMBL" id="UINC01031455">
    <property type="protein sequence ID" value="SVB17533.1"/>
    <property type="molecule type" value="Genomic_DNA"/>
</dbReference>
<dbReference type="AlphaFoldDB" id="A0A382BWU2"/>
<dbReference type="GO" id="GO:0090529">
    <property type="term" value="P:cell septum assembly"/>
    <property type="evidence" value="ECO:0007669"/>
    <property type="project" value="InterPro"/>
</dbReference>
<dbReference type="PANTHER" id="PTHR35851:SF1">
    <property type="entry name" value="CELL DIVISION PROTEIN FTSQ"/>
    <property type="match status" value="1"/>
</dbReference>
<evidence type="ECO:0000256" key="3">
    <source>
        <dbReference type="ARBA" id="ARBA00022618"/>
    </source>
</evidence>
<feature type="domain" description="Cell division protein FtsQ/DivIB C-terminal" evidence="7">
    <location>
        <begin position="92"/>
        <end position="206"/>
    </location>
</feature>
<dbReference type="Gene3D" id="3.40.50.11690">
    <property type="entry name" value="Cell division protein FtsQ/DivIB"/>
    <property type="match status" value="1"/>
</dbReference>
<dbReference type="InterPro" id="IPR005548">
    <property type="entry name" value="Cell_div_FtsQ/DivIB_C"/>
</dbReference>
<dbReference type="InterPro" id="IPR045335">
    <property type="entry name" value="FtsQ_C_sf"/>
</dbReference>
<gene>
    <name evidence="8" type="ORF">METZ01_LOCUS170387</name>
</gene>